<feature type="transmembrane region" description="Helical" evidence="1">
    <location>
        <begin position="87"/>
        <end position="107"/>
    </location>
</feature>
<dbReference type="AlphaFoldDB" id="A0A8J6XU80"/>
<evidence type="ECO:0000256" key="1">
    <source>
        <dbReference type="SAM" id="Phobius"/>
    </source>
</evidence>
<feature type="transmembrane region" description="Helical" evidence="1">
    <location>
        <begin position="325"/>
        <end position="344"/>
    </location>
</feature>
<reference evidence="2 3" key="1">
    <citation type="submission" date="2020-08" db="EMBL/GenBank/DDBJ databases">
        <title>Acidobacteriota in marine sediments use diverse sulfur dissimilation pathways.</title>
        <authorList>
            <person name="Wasmund K."/>
        </authorList>
    </citation>
    <scope>NUCLEOTIDE SEQUENCE [LARGE SCALE GENOMIC DNA]</scope>
    <source>
        <strain evidence="2">MAG AM4</strain>
    </source>
</reference>
<feature type="transmembrane region" description="Helical" evidence="1">
    <location>
        <begin position="179"/>
        <end position="200"/>
    </location>
</feature>
<feature type="transmembrane region" description="Helical" evidence="1">
    <location>
        <begin position="21"/>
        <end position="40"/>
    </location>
</feature>
<comment type="caution">
    <text evidence="2">The sequence shown here is derived from an EMBL/GenBank/DDBJ whole genome shotgun (WGS) entry which is preliminary data.</text>
</comment>
<proteinExistence type="predicted"/>
<accession>A0A8J6XU80</accession>
<feature type="transmembrane region" description="Helical" evidence="1">
    <location>
        <begin position="350"/>
        <end position="371"/>
    </location>
</feature>
<dbReference type="PANTHER" id="PTHR43044:SF1">
    <property type="entry name" value="QUINOL:CYTOCHROME C OXIDOREDUCTASE QUINONE-BINDING SUBUNIT 2"/>
    <property type="match status" value="1"/>
</dbReference>
<evidence type="ECO:0000313" key="3">
    <source>
        <dbReference type="Proteomes" id="UP000648239"/>
    </source>
</evidence>
<dbReference type="Proteomes" id="UP000648239">
    <property type="component" value="Unassembled WGS sequence"/>
</dbReference>
<evidence type="ECO:0000313" key="2">
    <source>
        <dbReference type="EMBL" id="MBD3867953.1"/>
    </source>
</evidence>
<dbReference type="EMBL" id="JACXWD010000019">
    <property type="protein sequence ID" value="MBD3867953.1"/>
    <property type="molecule type" value="Genomic_DNA"/>
</dbReference>
<sequence length="400" mass="45108">MKDSIPTDVIQLGAAGSAMRMAALVVGVISLLGGWFLTGGGESGHDTFFRSYLVNFTFFLSIGLGALFFVMVGQLMRAGWNITVRRVAEGLASGLWMMMLLAVPVYLGRHSLFEWTHADVVAADPMLQHKAAWLNDNFFLIRLVAYFALWLLMTWYFTSRSTRQDVSGDPQLTLNMGKWAGPGVMLFAVTLSFASFDLLMSLAPHWYSTIFGVYYFAGAVVGSCAMLTLVVLIFQKMGKFGNLVNAEHYQDLGKLIFAFTVFWAYIGFSQYFLIWYANMPEETIWYLKRQTGQWTTVTLVLLFGHFMVPFLGLMSRHIKRNSVLLMLWASWMLLMHWLDMYWIVMPEFSAGVVPFGLADVLTFLGVGGIYLSGSLHFCCRHPLIPLEDPRLHEAIGFENA</sequence>
<keyword evidence="1" id="KW-1133">Transmembrane helix</keyword>
<feature type="transmembrane region" description="Helical" evidence="1">
    <location>
        <begin position="212"/>
        <end position="234"/>
    </location>
</feature>
<gene>
    <name evidence="2" type="ORF">IFK94_07505</name>
</gene>
<feature type="transmembrane region" description="Helical" evidence="1">
    <location>
        <begin position="294"/>
        <end position="313"/>
    </location>
</feature>
<keyword evidence="1" id="KW-0472">Membrane</keyword>
<feature type="transmembrane region" description="Helical" evidence="1">
    <location>
        <begin position="52"/>
        <end position="75"/>
    </location>
</feature>
<name>A0A8J6XU80_9BACT</name>
<feature type="transmembrane region" description="Helical" evidence="1">
    <location>
        <begin position="139"/>
        <end position="158"/>
    </location>
</feature>
<feature type="transmembrane region" description="Helical" evidence="1">
    <location>
        <begin position="255"/>
        <end position="274"/>
    </location>
</feature>
<keyword evidence="1" id="KW-0812">Transmembrane</keyword>
<protein>
    <submittedName>
        <fullName evidence="2">Quinol:cytochrome C oxidoreductase</fullName>
    </submittedName>
</protein>
<dbReference type="PANTHER" id="PTHR43044">
    <property type="match status" value="1"/>
</dbReference>
<organism evidence="2 3">
    <name type="scientific">Candidatus Polarisedimenticola svalbardensis</name>
    <dbReference type="NCBI Taxonomy" id="2886004"/>
    <lineage>
        <taxon>Bacteria</taxon>
        <taxon>Pseudomonadati</taxon>
        <taxon>Acidobacteriota</taxon>
        <taxon>Candidatus Polarisedimenticolia</taxon>
        <taxon>Candidatus Polarisedimenticolales</taxon>
        <taxon>Candidatus Polarisedimenticolaceae</taxon>
        <taxon>Candidatus Polarisedimenticola</taxon>
    </lineage>
</organism>